<dbReference type="SUPFAM" id="SSF53822">
    <property type="entry name" value="Periplasmic binding protein-like I"/>
    <property type="match status" value="1"/>
</dbReference>
<dbReference type="InterPro" id="IPR000709">
    <property type="entry name" value="Leu_Ile_Val-bd"/>
</dbReference>
<keyword evidence="5" id="KW-1133">Transmembrane helix</keyword>
<evidence type="ECO:0000256" key="2">
    <source>
        <dbReference type="ARBA" id="ARBA00022448"/>
    </source>
</evidence>
<accession>A0A0G1U8B5</accession>
<keyword evidence="4" id="KW-0029">Amino-acid transport</keyword>
<sequence>MNKITKIVAGVGLILMAVGVYTMVKSAPESTVIKIGVIGTLTGNAAYFGQQELRGVELARDEINKNGGINGKMVELIVEDSAAAPATAVSAARKLIETDNVKYIVGDSWNSTVIPMLPVINENKVILISPFAGLNQMSQDDYFFRTIASTKDMMDALAVYAYDKGNARSVAIVQAKNPFGEEHTKYFKEAFEKRGGVIVAIEGVELTQEDVRTELIKIKAKKPDTILNIHAAGPKMGVTLKQAKELGIKVSWLGQLGAENATLQKDYKDIAEGIVYPYPFDVMSGQEEAKRFAAMYQEKYHEMPELVAANSYDAMMILAKTIAVAGDDTQKAKEFMGTIKDFAGAGGSLSFDQNGDVKKDIIIKTMEDGIFVKAE</sequence>
<evidence type="ECO:0000256" key="5">
    <source>
        <dbReference type="SAM" id="Phobius"/>
    </source>
</evidence>
<evidence type="ECO:0000256" key="1">
    <source>
        <dbReference type="ARBA" id="ARBA00010062"/>
    </source>
</evidence>
<evidence type="ECO:0000256" key="3">
    <source>
        <dbReference type="ARBA" id="ARBA00022729"/>
    </source>
</evidence>
<dbReference type="CDD" id="cd19984">
    <property type="entry name" value="PBP1_ABC_ligand_binding-like"/>
    <property type="match status" value="1"/>
</dbReference>
<dbReference type="InterPro" id="IPR028082">
    <property type="entry name" value="Peripla_BP_I"/>
</dbReference>
<dbReference type="InterPro" id="IPR028081">
    <property type="entry name" value="Leu-bd"/>
</dbReference>
<dbReference type="GO" id="GO:0006865">
    <property type="term" value="P:amino acid transport"/>
    <property type="evidence" value="ECO:0007669"/>
    <property type="project" value="UniProtKB-KW"/>
</dbReference>
<dbReference type="Proteomes" id="UP000033882">
    <property type="component" value="Unassembled WGS sequence"/>
</dbReference>
<gene>
    <name evidence="7" type="ORF">UY19_C0003G0031</name>
</gene>
<feature type="domain" description="Leucine-binding protein" evidence="6">
    <location>
        <begin position="33"/>
        <end position="354"/>
    </location>
</feature>
<dbReference type="PATRIC" id="fig|1619005.3.peg.197"/>
<protein>
    <submittedName>
        <fullName evidence="7">Extracellular ligand-binding receptor</fullName>
    </submittedName>
</protein>
<dbReference type="AlphaFoldDB" id="A0A0G1U8B5"/>
<evidence type="ECO:0000259" key="6">
    <source>
        <dbReference type="Pfam" id="PF13458"/>
    </source>
</evidence>
<dbReference type="PRINTS" id="PR00337">
    <property type="entry name" value="LEUILEVALBP"/>
</dbReference>
<evidence type="ECO:0000256" key="4">
    <source>
        <dbReference type="ARBA" id="ARBA00022970"/>
    </source>
</evidence>
<keyword evidence="3" id="KW-0732">Signal</keyword>
<dbReference type="PANTHER" id="PTHR30483">
    <property type="entry name" value="LEUCINE-SPECIFIC-BINDING PROTEIN"/>
    <property type="match status" value="1"/>
</dbReference>
<comment type="caution">
    <text evidence="7">The sequence shown here is derived from an EMBL/GenBank/DDBJ whole genome shotgun (WGS) entry which is preliminary data.</text>
</comment>
<keyword evidence="5" id="KW-0472">Membrane</keyword>
<keyword evidence="7" id="KW-0675">Receptor</keyword>
<dbReference type="Gene3D" id="3.40.50.2300">
    <property type="match status" value="2"/>
</dbReference>
<evidence type="ECO:0000313" key="7">
    <source>
        <dbReference type="EMBL" id="KKU90376.1"/>
    </source>
</evidence>
<comment type="similarity">
    <text evidence="1">Belongs to the leucine-binding protein family.</text>
</comment>
<name>A0A0G1U8B5_9BACT</name>
<dbReference type="PANTHER" id="PTHR30483:SF6">
    <property type="entry name" value="PERIPLASMIC BINDING PROTEIN OF ABC TRANSPORTER FOR NATURAL AMINO ACIDS"/>
    <property type="match status" value="1"/>
</dbReference>
<reference evidence="7 8" key="1">
    <citation type="journal article" date="2015" name="Nature">
        <title>rRNA introns, odd ribosomes, and small enigmatic genomes across a large radiation of phyla.</title>
        <authorList>
            <person name="Brown C.T."/>
            <person name="Hug L.A."/>
            <person name="Thomas B.C."/>
            <person name="Sharon I."/>
            <person name="Castelle C.J."/>
            <person name="Singh A."/>
            <person name="Wilkins M.J."/>
            <person name="Williams K.H."/>
            <person name="Banfield J.F."/>
        </authorList>
    </citation>
    <scope>NUCLEOTIDE SEQUENCE [LARGE SCALE GENOMIC DNA]</scope>
</reference>
<dbReference type="InterPro" id="IPR051010">
    <property type="entry name" value="BCAA_transport"/>
</dbReference>
<feature type="transmembrane region" description="Helical" evidence="5">
    <location>
        <begin position="7"/>
        <end position="24"/>
    </location>
</feature>
<organism evidence="7 8">
    <name type="scientific">Candidatus Wolfebacteria bacterium GW2011_GWA2_47_9b</name>
    <dbReference type="NCBI Taxonomy" id="1619005"/>
    <lineage>
        <taxon>Bacteria</taxon>
        <taxon>Candidatus Wolfeibacteriota</taxon>
    </lineage>
</organism>
<keyword evidence="5" id="KW-0812">Transmembrane</keyword>
<keyword evidence="2" id="KW-0813">Transport</keyword>
<evidence type="ECO:0000313" key="8">
    <source>
        <dbReference type="Proteomes" id="UP000033882"/>
    </source>
</evidence>
<proteinExistence type="inferred from homology"/>
<dbReference type="Pfam" id="PF13458">
    <property type="entry name" value="Peripla_BP_6"/>
    <property type="match status" value="1"/>
</dbReference>
<dbReference type="EMBL" id="LCPB01000003">
    <property type="protein sequence ID" value="KKU90376.1"/>
    <property type="molecule type" value="Genomic_DNA"/>
</dbReference>